<dbReference type="AlphaFoldDB" id="Q8WTM8"/>
<evidence type="ECO:0000256" key="6">
    <source>
        <dbReference type="ARBA" id="ARBA00022989"/>
    </source>
</evidence>
<keyword evidence="6 10" id="KW-1133">Transmembrane helix</keyword>
<dbReference type="Pfam" id="PF04420">
    <property type="entry name" value="CHD5"/>
    <property type="match status" value="1"/>
</dbReference>
<gene>
    <name evidence="11 13" type="primary">wrb-1</name>
    <name evidence="11" type="ORF">CELE_Y50D4A.2</name>
    <name evidence="13" type="ORF">Y50D4A.2</name>
</gene>
<comment type="subcellular location">
    <subcellularLocation>
        <location evidence="1">Endoplasmic reticulum membrane</location>
        <topology evidence="1">Multi-pass membrane protein</topology>
    </subcellularLocation>
</comment>
<dbReference type="KEGG" id="cel:CELE_Y50D4A.2"/>
<dbReference type="OrthoDB" id="69461at2759"/>
<keyword evidence="5" id="KW-0256">Endoplasmic reticulum</keyword>
<accession>Q8WTM8</accession>
<dbReference type="Bgee" id="WBGene00021736">
    <property type="expression patterns" value="Expressed in germ line (C elegans) and 4 other cell types or tissues"/>
</dbReference>
<dbReference type="Gene3D" id="1.10.287.660">
    <property type="entry name" value="Helix hairpin bin"/>
    <property type="match status" value="1"/>
</dbReference>
<dbReference type="OMA" id="DREMNKA"/>
<dbReference type="PANTHER" id="PTHR42650">
    <property type="entry name" value="TAIL-ANCHORED PROTEIN INSERTION RECEPTOR WRB"/>
    <property type="match status" value="1"/>
</dbReference>
<keyword evidence="7 10" id="KW-0472">Membrane</keyword>
<evidence type="ECO:0000256" key="1">
    <source>
        <dbReference type="ARBA" id="ARBA00004477"/>
    </source>
</evidence>
<evidence type="ECO:0000256" key="7">
    <source>
        <dbReference type="ARBA" id="ARBA00023136"/>
    </source>
</evidence>
<evidence type="ECO:0000256" key="9">
    <source>
        <dbReference type="ARBA" id="ARBA00033006"/>
    </source>
</evidence>
<dbReference type="GO" id="GO:0005789">
    <property type="term" value="C:endoplasmic reticulum membrane"/>
    <property type="evidence" value="ECO:0007669"/>
    <property type="project" value="UniProtKB-SubCell"/>
</dbReference>
<evidence type="ECO:0000256" key="2">
    <source>
        <dbReference type="ARBA" id="ARBA00010799"/>
    </source>
</evidence>
<evidence type="ECO:0000256" key="3">
    <source>
        <dbReference type="ARBA" id="ARBA00017951"/>
    </source>
</evidence>
<dbReference type="GO" id="GO:0043529">
    <property type="term" value="C:GET complex"/>
    <property type="evidence" value="ECO:0000318"/>
    <property type="project" value="GO_Central"/>
</dbReference>
<sequence length="196" mass="21897">MRRQMDESKPVQISIFNVIAVICSATFAIYSSQIVSTISSTIKSLSKPKPSPKVVALKLKIADLKRELHGISPTAEFARYFKKDREMNKASEELAALEAASPSENSRNLKIDTVVKVFMQFSALFLLRHVSAITAYCIPDTIFWPFNVLVRFPAVFGNDSCPAEFAEVSGFALTFLMIHLLNLALKTFRKSDLKTD</sequence>
<evidence type="ECO:0000313" key="11">
    <source>
        <dbReference type="EMBL" id="CCD67105.1"/>
    </source>
</evidence>
<comment type="similarity">
    <text evidence="2">Belongs to the WRB/GET1 family.</text>
</comment>
<evidence type="ECO:0000313" key="13">
    <source>
        <dbReference type="WormBase" id="Y50D4A.2b"/>
    </source>
</evidence>
<dbReference type="PANTHER" id="PTHR42650:SF1">
    <property type="entry name" value="GUIDED ENTRY OF TAIL-ANCHORED PROTEINS FACTOR 1"/>
    <property type="match status" value="1"/>
</dbReference>
<dbReference type="CTD" id="178617"/>
<evidence type="ECO:0000256" key="8">
    <source>
        <dbReference type="ARBA" id="ARBA00032437"/>
    </source>
</evidence>
<evidence type="ECO:0007829" key="14">
    <source>
        <dbReference type="PeptideAtlas" id="Q8WTM8"/>
    </source>
</evidence>
<dbReference type="GO" id="GO:0043495">
    <property type="term" value="F:protein-membrane adaptor activity"/>
    <property type="evidence" value="ECO:0000318"/>
    <property type="project" value="GO_Central"/>
</dbReference>
<keyword evidence="4 10" id="KW-0812">Transmembrane</keyword>
<keyword evidence="12" id="KW-1185">Reference proteome</keyword>
<dbReference type="InterPro" id="IPR029012">
    <property type="entry name" value="Helix_hairpin_bin_sf"/>
</dbReference>
<dbReference type="SMR" id="Q8WTM8"/>
<dbReference type="FunCoup" id="Q8WTM8">
    <property type="interactions" value="535"/>
</dbReference>
<dbReference type="eggNOG" id="KOG4253">
    <property type="taxonomic scope" value="Eukaryota"/>
</dbReference>
<dbReference type="RefSeq" id="NP_001255993.1">
    <property type="nucleotide sequence ID" value="NM_001269064.4"/>
</dbReference>
<name>Q8WTM8_CAEEL</name>
<evidence type="ECO:0000256" key="5">
    <source>
        <dbReference type="ARBA" id="ARBA00022824"/>
    </source>
</evidence>
<evidence type="ECO:0000313" key="12">
    <source>
        <dbReference type="Proteomes" id="UP000001940"/>
    </source>
</evidence>
<evidence type="ECO:0000256" key="10">
    <source>
        <dbReference type="SAM" id="Phobius"/>
    </source>
</evidence>
<reference evidence="11 12" key="1">
    <citation type="journal article" date="1998" name="Science">
        <title>Genome sequence of the nematode C. elegans: a platform for investigating biology.</title>
        <authorList>
            <consortium name="The C. elegans sequencing consortium"/>
            <person name="Sulson J.E."/>
            <person name="Waterston R."/>
        </authorList>
    </citation>
    <scope>NUCLEOTIDE SEQUENCE [LARGE SCALE GENOMIC DNA]</scope>
    <source>
        <strain evidence="11 12">Bristol N2</strain>
    </source>
</reference>
<proteinExistence type="evidence at protein level"/>
<feature type="transmembrane region" description="Helical" evidence="10">
    <location>
        <begin position="168"/>
        <end position="185"/>
    </location>
</feature>
<dbReference type="AGR" id="WB:WBGene00021736"/>
<dbReference type="UCSC" id="Y50D4A.2.1">
    <property type="organism name" value="c. elegans"/>
</dbReference>
<dbReference type="WormBase" id="Y50D4A.2b">
    <property type="protein sequence ID" value="CE45169"/>
    <property type="gene ID" value="WBGene00021736"/>
    <property type="gene designation" value="wrb-1"/>
</dbReference>
<evidence type="ECO:0000256" key="4">
    <source>
        <dbReference type="ARBA" id="ARBA00022692"/>
    </source>
</evidence>
<dbReference type="GO" id="GO:0071816">
    <property type="term" value="P:tail-anchored membrane protein insertion into ER membrane"/>
    <property type="evidence" value="ECO:0000318"/>
    <property type="project" value="GO_Central"/>
</dbReference>
<organism evidence="11 12">
    <name type="scientific">Caenorhabditis elegans</name>
    <dbReference type="NCBI Taxonomy" id="6239"/>
    <lineage>
        <taxon>Eukaryota</taxon>
        <taxon>Metazoa</taxon>
        <taxon>Ecdysozoa</taxon>
        <taxon>Nematoda</taxon>
        <taxon>Chromadorea</taxon>
        <taxon>Rhabditida</taxon>
        <taxon>Rhabditina</taxon>
        <taxon>Rhabditomorpha</taxon>
        <taxon>Rhabditoidea</taxon>
        <taxon>Rhabditidae</taxon>
        <taxon>Peloderinae</taxon>
        <taxon>Caenorhabditis</taxon>
    </lineage>
</organism>
<dbReference type="GeneID" id="178617"/>
<dbReference type="ExpressionAtlas" id="Q8WTM8">
    <property type="expression patterns" value="baseline and differential"/>
</dbReference>
<feature type="transmembrane region" description="Helical" evidence="10">
    <location>
        <begin position="12"/>
        <end position="30"/>
    </location>
</feature>
<dbReference type="InterPro" id="IPR028945">
    <property type="entry name" value="Get1"/>
</dbReference>
<dbReference type="EMBL" id="BX284605">
    <property type="protein sequence ID" value="CCD67105.1"/>
    <property type="molecule type" value="Genomic_DNA"/>
</dbReference>
<dbReference type="PaxDb" id="6239-Y50D4A.2b"/>
<keyword evidence="14" id="KW-1267">Proteomics identification</keyword>
<dbReference type="HOGENOM" id="CLU_1373299_0_0_1"/>
<dbReference type="InParanoid" id="Q8WTM8"/>
<protein>
    <recommendedName>
        <fullName evidence="3">Guided entry of tail-anchored proteins factor 1</fullName>
    </recommendedName>
    <alternativeName>
        <fullName evidence="8">Tail-anchored protein insertion receptor WRB</fullName>
    </alternativeName>
    <alternativeName>
        <fullName evidence="9">Tryptophan-rich basic protein</fullName>
    </alternativeName>
</protein>
<dbReference type="Proteomes" id="UP000001940">
    <property type="component" value="Chromosome V"/>
</dbReference>
<dbReference type="STRING" id="6239.Y50D4A.2b.1"/>